<dbReference type="Gene3D" id="3.40.50.150">
    <property type="entry name" value="Vaccinia Virus protein VP39"/>
    <property type="match status" value="1"/>
</dbReference>
<protein>
    <recommendedName>
        <fullName evidence="5">U6 small nuclear RNA (adenine-(43)-N(6))-methyltransferase</fullName>
    </recommendedName>
</protein>
<keyword evidence="2" id="KW-0808">Transferase</keyword>
<keyword evidence="1" id="KW-0489">Methyltransferase</keyword>
<reference evidence="4" key="1">
    <citation type="journal article" date="2020" name="Stud. Mycol.">
        <title>101 Dothideomycetes genomes: A test case for predicting lifestyles and emergence of pathogens.</title>
        <authorList>
            <person name="Haridas S."/>
            <person name="Albert R."/>
            <person name="Binder M."/>
            <person name="Bloem J."/>
            <person name="LaButti K."/>
            <person name="Salamov A."/>
            <person name="Andreopoulos B."/>
            <person name="Baker S."/>
            <person name="Barry K."/>
            <person name="Bills G."/>
            <person name="Bluhm B."/>
            <person name="Cannon C."/>
            <person name="Castanera R."/>
            <person name="Culley D."/>
            <person name="Daum C."/>
            <person name="Ezra D."/>
            <person name="Gonzalez J."/>
            <person name="Henrissat B."/>
            <person name="Kuo A."/>
            <person name="Liang C."/>
            <person name="Lipzen A."/>
            <person name="Lutzoni F."/>
            <person name="Magnuson J."/>
            <person name="Mondo S."/>
            <person name="Nolan M."/>
            <person name="Ohm R."/>
            <person name="Pangilinan J."/>
            <person name="Park H.-J."/>
            <person name="Ramirez L."/>
            <person name="Alfaro M."/>
            <person name="Sun H."/>
            <person name="Tritt A."/>
            <person name="Yoshinaga Y."/>
            <person name="Zwiers L.-H."/>
            <person name="Turgeon B."/>
            <person name="Goodwin S."/>
            <person name="Spatafora J."/>
            <person name="Crous P."/>
            <person name="Grigoriev I."/>
        </authorList>
    </citation>
    <scope>NUCLEOTIDE SEQUENCE [LARGE SCALE GENOMIC DNA]</scope>
    <source>
        <strain evidence="4">CECT 20119</strain>
    </source>
</reference>
<dbReference type="EMBL" id="ML992507">
    <property type="protein sequence ID" value="KAF2222776.1"/>
    <property type="molecule type" value="Genomic_DNA"/>
</dbReference>
<gene>
    <name evidence="3" type="ORF">BDZ85DRAFT_236500</name>
</gene>
<name>A0A6A6GAK1_9PEZI</name>
<accession>A0A6A6GAK1</accession>
<dbReference type="GO" id="GO:0008168">
    <property type="term" value="F:methyltransferase activity"/>
    <property type="evidence" value="ECO:0007669"/>
    <property type="project" value="UniProtKB-KW"/>
</dbReference>
<evidence type="ECO:0000313" key="3">
    <source>
        <dbReference type="EMBL" id="KAF2222776.1"/>
    </source>
</evidence>
<sequence length="242" mass="26635">MCNPPFYASGADLLSCAEGKGAPPSAICTGAETEMICPGGDAGFVLRMVEESRELGERVRWYTSMLGKLGSVYQVVEGIKQAGCGNWVVQVLKGGRRTRRWVVAWSWGEGRVGMGLVRGEEVPRGLWGWGTEQTVLVKGGMEEVSRRVGEVMGDLDLVWRWEGADVGVGEARENVWSRAARRKRKTGEGSVAKEEGGEEQKAALAFRITVREEGIDVRWLRGRDHVLFESFCGMLKRAMNPA</sequence>
<dbReference type="OrthoDB" id="514248at2759"/>
<proteinExistence type="predicted"/>
<dbReference type="PANTHER" id="PTHR13393:SF0">
    <property type="entry name" value="RNA N6-ADENOSINE-METHYLTRANSFERASE METTL16"/>
    <property type="match status" value="1"/>
</dbReference>
<evidence type="ECO:0008006" key="5">
    <source>
        <dbReference type="Google" id="ProtNLM"/>
    </source>
</evidence>
<organism evidence="3 4">
    <name type="scientific">Elsinoe ampelina</name>
    <dbReference type="NCBI Taxonomy" id="302913"/>
    <lineage>
        <taxon>Eukaryota</taxon>
        <taxon>Fungi</taxon>
        <taxon>Dikarya</taxon>
        <taxon>Ascomycota</taxon>
        <taxon>Pezizomycotina</taxon>
        <taxon>Dothideomycetes</taxon>
        <taxon>Dothideomycetidae</taxon>
        <taxon>Myriangiales</taxon>
        <taxon>Elsinoaceae</taxon>
        <taxon>Elsinoe</taxon>
    </lineage>
</organism>
<dbReference type="InterPro" id="IPR029063">
    <property type="entry name" value="SAM-dependent_MTases_sf"/>
</dbReference>
<dbReference type="Pfam" id="PF05971">
    <property type="entry name" value="Methyltransf_10"/>
    <property type="match status" value="1"/>
</dbReference>
<keyword evidence="4" id="KW-1185">Reference proteome</keyword>
<dbReference type="GO" id="GO:0005634">
    <property type="term" value="C:nucleus"/>
    <property type="evidence" value="ECO:0007669"/>
    <property type="project" value="TreeGrafter"/>
</dbReference>
<dbReference type="InterPro" id="IPR010286">
    <property type="entry name" value="METTL16/RlmF"/>
</dbReference>
<dbReference type="PANTHER" id="PTHR13393">
    <property type="entry name" value="SAM-DEPENDENT METHYLTRANSFERASE"/>
    <property type="match status" value="1"/>
</dbReference>
<dbReference type="Proteomes" id="UP000799538">
    <property type="component" value="Unassembled WGS sequence"/>
</dbReference>
<evidence type="ECO:0000313" key="4">
    <source>
        <dbReference type="Proteomes" id="UP000799538"/>
    </source>
</evidence>
<dbReference type="AlphaFoldDB" id="A0A6A6GAK1"/>
<evidence type="ECO:0000256" key="1">
    <source>
        <dbReference type="ARBA" id="ARBA00022603"/>
    </source>
</evidence>
<dbReference type="GO" id="GO:0070475">
    <property type="term" value="P:rRNA base methylation"/>
    <property type="evidence" value="ECO:0007669"/>
    <property type="project" value="TreeGrafter"/>
</dbReference>
<evidence type="ECO:0000256" key="2">
    <source>
        <dbReference type="ARBA" id="ARBA00022679"/>
    </source>
</evidence>